<dbReference type="PROSITE" id="PS50280">
    <property type="entry name" value="SET"/>
    <property type="match status" value="1"/>
</dbReference>
<dbReference type="Pfam" id="PF00856">
    <property type="entry name" value="SET"/>
    <property type="match status" value="1"/>
</dbReference>
<dbReference type="SMART" id="SM00317">
    <property type="entry name" value="SET"/>
    <property type="match status" value="1"/>
</dbReference>
<feature type="coiled-coil region" evidence="1">
    <location>
        <begin position="192"/>
        <end position="219"/>
    </location>
</feature>
<proteinExistence type="predicted"/>
<protein>
    <recommendedName>
        <fullName evidence="2">SET domain-containing protein</fullName>
    </recommendedName>
</protein>
<gene>
    <name evidence="3" type="ORF">HERI1096_LOCUS3316</name>
</gene>
<dbReference type="SUPFAM" id="SSF82199">
    <property type="entry name" value="SET domain"/>
    <property type="match status" value="1"/>
</dbReference>
<dbReference type="InterPro" id="IPR046341">
    <property type="entry name" value="SET_dom_sf"/>
</dbReference>
<feature type="domain" description="SET" evidence="2">
    <location>
        <begin position="55"/>
        <end position="182"/>
    </location>
</feature>
<name>A0A7S3ESW1_9EUKA</name>
<dbReference type="Gene3D" id="2.170.270.10">
    <property type="entry name" value="SET domain"/>
    <property type="match status" value="1"/>
</dbReference>
<keyword evidence="1" id="KW-0175">Coiled coil</keyword>
<evidence type="ECO:0000256" key="1">
    <source>
        <dbReference type="SAM" id="Coils"/>
    </source>
</evidence>
<dbReference type="InterPro" id="IPR001214">
    <property type="entry name" value="SET_dom"/>
</dbReference>
<dbReference type="GO" id="GO:0005700">
    <property type="term" value="C:polytene chromosome"/>
    <property type="evidence" value="ECO:0007669"/>
    <property type="project" value="TreeGrafter"/>
</dbReference>
<evidence type="ECO:0000259" key="2">
    <source>
        <dbReference type="PROSITE" id="PS50280"/>
    </source>
</evidence>
<accession>A0A7S3ESW1</accession>
<dbReference type="AlphaFoldDB" id="A0A7S3ESW1"/>
<dbReference type="GO" id="GO:0005634">
    <property type="term" value="C:nucleus"/>
    <property type="evidence" value="ECO:0007669"/>
    <property type="project" value="TreeGrafter"/>
</dbReference>
<sequence length="225" mass="25237">MLDAPALLFGACGAAALANRLWRSATARKEEEEWIVNWDDEREKASWLGPWVQQPLNESCFLIQPAPASKGLGLFAAVPIKRGAYLFDYEGALVTDEAYQGSDYALEIQNAAGNWFLIDAADLQASNLARYMNHGRRYANCELMRQAYNLRDAGKEDAPPPRVHVLAGRDIKQGEELCFDYGNSFWQATSELTRRSAELEQLEERLGQLQLLADAQELEALQPEE</sequence>
<dbReference type="EMBL" id="HBHX01006082">
    <property type="protein sequence ID" value="CAE0102658.1"/>
    <property type="molecule type" value="Transcribed_RNA"/>
</dbReference>
<reference evidence="3" key="1">
    <citation type="submission" date="2021-01" db="EMBL/GenBank/DDBJ databases">
        <authorList>
            <person name="Corre E."/>
            <person name="Pelletier E."/>
            <person name="Niang G."/>
            <person name="Scheremetjew M."/>
            <person name="Finn R."/>
            <person name="Kale V."/>
            <person name="Holt S."/>
            <person name="Cochrane G."/>
            <person name="Meng A."/>
            <person name="Brown T."/>
            <person name="Cohen L."/>
        </authorList>
    </citation>
    <scope>NUCLEOTIDE SEQUENCE</scope>
    <source>
        <strain evidence="3">CCMP281</strain>
    </source>
</reference>
<dbReference type="GO" id="GO:0006357">
    <property type="term" value="P:regulation of transcription by RNA polymerase II"/>
    <property type="evidence" value="ECO:0007669"/>
    <property type="project" value="TreeGrafter"/>
</dbReference>
<dbReference type="GO" id="GO:0042799">
    <property type="term" value="F:histone H4K20 methyltransferase activity"/>
    <property type="evidence" value="ECO:0007669"/>
    <property type="project" value="TreeGrafter"/>
</dbReference>
<evidence type="ECO:0000313" key="3">
    <source>
        <dbReference type="EMBL" id="CAE0102658.1"/>
    </source>
</evidence>
<organism evidence="3">
    <name type="scientific">Haptolina ericina</name>
    <dbReference type="NCBI Taxonomy" id="156174"/>
    <lineage>
        <taxon>Eukaryota</taxon>
        <taxon>Haptista</taxon>
        <taxon>Haptophyta</taxon>
        <taxon>Prymnesiophyceae</taxon>
        <taxon>Prymnesiales</taxon>
        <taxon>Prymnesiaceae</taxon>
        <taxon>Haptolina</taxon>
    </lineage>
</organism>
<dbReference type="PANTHER" id="PTHR46167:SF1">
    <property type="entry name" value="N-LYSINE METHYLTRANSFERASE KMT5A"/>
    <property type="match status" value="1"/>
</dbReference>
<dbReference type="InterPro" id="IPR051760">
    <property type="entry name" value="KMT5A"/>
</dbReference>
<dbReference type="PANTHER" id="PTHR46167">
    <property type="entry name" value="N-LYSINE METHYLTRANSFERASE KMT5A"/>
    <property type="match status" value="1"/>
</dbReference>